<organism evidence="8 9">
    <name type="scientific">Mycolicibacterium agri</name>
    <name type="common">Mycobacterium agri</name>
    <dbReference type="NCBI Taxonomy" id="36811"/>
    <lineage>
        <taxon>Bacteria</taxon>
        <taxon>Bacillati</taxon>
        <taxon>Actinomycetota</taxon>
        <taxon>Actinomycetes</taxon>
        <taxon>Mycobacteriales</taxon>
        <taxon>Mycobacteriaceae</taxon>
        <taxon>Mycolicibacterium</taxon>
    </lineage>
</organism>
<dbReference type="AlphaFoldDB" id="A0A2A7MR98"/>
<accession>A0A2A7MR98</accession>
<reference evidence="8 9" key="1">
    <citation type="submission" date="2017-10" db="EMBL/GenBank/DDBJ databases">
        <title>The new phylogeny of genus Mycobacterium.</title>
        <authorList>
            <person name="Tortoli E."/>
            <person name="Trovato A."/>
            <person name="Cirillo D.M."/>
        </authorList>
    </citation>
    <scope>NUCLEOTIDE SEQUENCE [LARGE SCALE GENOMIC DNA]</scope>
    <source>
        <strain evidence="8 9">CCUG37673</strain>
    </source>
</reference>
<dbReference type="PANTHER" id="PTHR30483:SF6">
    <property type="entry name" value="PERIPLASMIC BINDING PROTEIN OF ABC TRANSPORTER FOR NATURAL AMINO ACIDS"/>
    <property type="match status" value="1"/>
</dbReference>
<evidence type="ECO:0000259" key="6">
    <source>
        <dbReference type="Pfam" id="PF13458"/>
    </source>
</evidence>
<dbReference type="Gene3D" id="3.40.50.2300">
    <property type="match status" value="2"/>
</dbReference>
<sequence length="412" mass="42104">MSPRALTGLAILASAVLALGGCAVEQDESAQGGDELRLGWLLPQTGPISSLGAPQIAALELAAQDINGAGGANGMQVSFSGGDEAGDPAVAGQAVDRLLAEGVPAIIGAGSSSISLSVVDKITGAQVVQCSGMNTAPELSDYPDDGYYFRTVPPDTLQGAVLARQMADDGAKRVAIIARSDSYATGIADATAAALEANNIELLARVDYDPNAQNLDAEVRTVAAARPDAIVMFSFDEGAKILQGLIQNGAGPATTKLYGTDAMPIASLAESVDPANPAVLQGMTFTQASSGEGTPFTERLLGTNPELETTAFTPYFYDCAVLIALATEKAGSADPTVFAKEIVGLTNGDTECTTYEQCKGLLGEGKSIAYAGAAGALNFSDVGEPTTGLYDILVMQPDGTTKTAKTVREPQQ</sequence>
<evidence type="ECO:0000313" key="9">
    <source>
        <dbReference type="Proteomes" id="UP000220914"/>
    </source>
</evidence>
<dbReference type="Proteomes" id="UP000220914">
    <property type="component" value="Unassembled WGS sequence"/>
</dbReference>
<dbReference type="OrthoDB" id="7337537at2"/>
<dbReference type="RefSeq" id="WP_097943899.1">
    <property type="nucleotide sequence ID" value="NZ_BLKS01000001.1"/>
</dbReference>
<keyword evidence="3 5" id="KW-0732">Signal</keyword>
<evidence type="ECO:0000256" key="4">
    <source>
        <dbReference type="ARBA" id="ARBA00022970"/>
    </source>
</evidence>
<dbReference type="EMBL" id="BLKS01000001">
    <property type="protein sequence ID" value="GFG52841.1"/>
    <property type="molecule type" value="Genomic_DNA"/>
</dbReference>
<feature type="signal peptide" evidence="5">
    <location>
        <begin position="1"/>
        <end position="18"/>
    </location>
</feature>
<dbReference type="Pfam" id="PF13458">
    <property type="entry name" value="Peripla_BP_6"/>
    <property type="match status" value="1"/>
</dbReference>
<protein>
    <submittedName>
        <fullName evidence="7 8">Amino acid ABC transporter substrate-binding protein</fullName>
    </submittedName>
</protein>
<dbReference type="PRINTS" id="PR00337">
    <property type="entry name" value="LEUILEVALBP"/>
</dbReference>
<dbReference type="InterPro" id="IPR028081">
    <property type="entry name" value="Leu-bd"/>
</dbReference>
<comment type="caution">
    <text evidence="8">The sequence shown here is derived from an EMBL/GenBank/DDBJ whole genome shotgun (WGS) entry which is preliminary data.</text>
</comment>
<evidence type="ECO:0000313" key="8">
    <source>
        <dbReference type="EMBL" id="PEG33841.1"/>
    </source>
</evidence>
<dbReference type="PROSITE" id="PS51257">
    <property type="entry name" value="PROKAR_LIPOPROTEIN"/>
    <property type="match status" value="1"/>
</dbReference>
<evidence type="ECO:0000256" key="5">
    <source>
        <dbReference type="SAM" id="SignalP"/>
    </source>
</evidence>
<keyword evidence="2" id="KW-0813">Transport</keyword>
<feature type="chain" id="PRO_5038298503" evidence="5">
    <location>
        <begin position="19"/>
        <end position="412"/>
    </location>
</feature>
<dbReference type="InterPro" id="IPR000709">
    <property type="entry name" value="Leu_Ile_Val-bd"/>
</dbReference>
<comment type="similarity">
    <text evidence="1">Belongs to the leucine-binding protein family.</text>
</comment>
<dbReference type="GO" id="GO:0006865">
    <property type="term" value="P:amino acid transport"/>
    <property type="evidence" value="ECO:0007669"/>
    <property type="project" value="UniProtKB-KW"/>
</dbReference>
<evidence type="ECO:0000313" key="10">
    <source>
        <dbReference type="Proteomes" id="UP000465302"/>
    </source>
</evidence>
<evidence type="ECO:0000313" key="7">
    <source>
        <dbReference type="EMBL" id="GFG52841.1"/>
    </source>
</evidence>
<dbReference type="Proteomes" id="UP000465302">
    <property type="component" value="Unassembled WGS sequence"/>
</dbReference>
<reference evidence="7" key="3">
    <citation type="submission" date="2020-02" db="EMBL/GenBank/DDBJ databases">
        <authorList>
            <person name="Matsumoto Y."/>
            <person name="Motooka D."/>
            <person name="Nakamura S."/>
        </authorList>
    </citation>
    <scope>NUCLEOTIDE SEQUENCE</scope>
    <source>
        <strain evidence="7">JCM 6377</strain>
    </source>
</reference>
<feature type="domain" description="Leucine-binding protein" evidence="6">
    <location>
        <begin position="36"/>
        <end position="344"/>
    </location>
</feature>
<keyword evidence="9" id="KW-1185">Reference proteome</keyword>
<dbReference type="InterPro" id="IPR051010">
    <property type="entry name" value="BCAA_transport"/>
</dbReference>
<dbReference type="InterPro" id="IPR028082">
    <property type="entry name" value="Peripla_BP_I"/>
</dbReference>
<evidence type="ECO:0000256" key="1">
    <source>
        <dbReference type="ARBA" id="ARBA00010062"/>
    </source>
</evidence>
<reference evidence="7 10" key="2">
    <citation type="journal article" date="2019" name="Emerg. Microbes Infect.">
        <title>Comprehensive subspecies identification of 175 nontuberculous mycobacteria species based on 7547 genomic profiles.</title>
        <authorList>
            <person name="Matsumoto Y."/>
            <person name="Kinjo T."/>
            <person name="Motooka D."/>
            <person name="Nabeya D."/>
            <person name="Jung N."/>
            <person name="Uechi K."/>
            <person name="Horii T."/>
            <person name="Iida T."/>
            <person name="Fujita J."/>
            <person name="Nakamura S."/>
        </authorList>
    </citation>
    <scope>NUCLEOTIDE SEQUENCE [LARGE SCALE GENOMIC DNA]</scope>
    <source>
        <strain evidence="7 10">JCM 6377</strain>
    </source>
</reference>
<dbReference type="SUPFAM" id="SSF53822">
    <property type="entry name" value="Periplasmic binding protein-like I"/>
    <property type="match status" value="1"/>
</dbReference>
<dbReference type="CDD" id="cd06346">
    <property type="entry name" value="PBP1_ABC_ligand_binding-like"/>
    <property type="match status" value="1"/>
</dbReference>
<dbReference type="PANTHER" id="PTHR30483">
    <property type="entry name" value="LEUCINE-SPECIFIC-BINDING PROTEIN"/>
    <property type="match status" value="1"/>
</dbReference>
<evidence type="ECO:0000256" key="3">
    <source>
        <dbReference type="ARBA" id="ARBA00022729"/>
    </source>
</evidence>
<evidence type="ECO:0000256" key="2">
    <source>
        <dbReference type="ARBA" id="ARBA00022448"/>
    </source>
</evidence>
<keyword evidence="4" id="KW-0029">Amino-acid transport</keyword>
<proteinExistence type="inferred from homology"/>
<dbReference type="EMBL" id="PDCP01000089">
    <property type="protein sequence ID" value="PEG33841.1"/>
    <property type="molecule type" value="Genomic_DNA"/>
</dbReference>
<name>A0A2A7MR98_MYCAG</name>
<gene>
    <name evidence="8" type="ORF">CQY20_28575</name>
    <name evidence="7" type="ORF">MAGR_42820</name>
</gene>